<dbReference type="KEGG" id="plig:NAG76_17130"/>
<reference evidence="1" key="1">
    <citation type="submission" date="2022-05" db="EMBL/GenBank/DDBJ databases">
        <title>Novel bacterial taxa in a minimal lignocellulolytic consortium and its capacity to transform plastics disclosed by genome-resolved metagenomics.</title>
        <authorList>
            <person name="Rodriguez C.A.D."/>
            <person name="Diaz-Garcia L."/>
            <person name="Herrera K."/>
            <person name="Tarazona N.A."/>
            <person name="Sproer C."/>
            <person name="Overmann J."/>
            <person name="Jimenez D.J."/>
        </authorList>
    </citation>
    <scope>NUCLEOTIDE SEQUENCE</scope>
    <source>
        <strain evidence="1">MAG5</strain>
    </source>
</reference>
<dbReference type="AlphaFoldDB" id="A0A9J6ZBM6"/>
<name>A0A9J6ZBM6_9BACL</name>
<sequence length="251" mass="27558">MNCNDMESNTLQYTITQPFRQGIHQFSSQFQQHLSAKYRHNSVVIESDLPLKVISSSVWNGGVHIANAFVNYRVPLYYESNDPINDMLEFIASEQLSKEYTIGLMTAANLADAVIGEWRQEDYSLFVLVTSGTSNAARAGTPRQTYPAYHAGTINIFVIIDGRLSESAIINSLITATEAKCAALADYGIIEQSNGLIATGTTTDALVIASSQQQSYVHEHLYAGTATDIGCQLAELVYNSVYKAVSSQHEQ</sequence>
<dbReference type="Pfam" id="PF01955">
    <property type="entry name" value="CbiZ"/>
    <property type="match status" value="1"/>
</dbReference>
<evidence type="ECO:0000313" key="2">
    <source>
        <dbReference type="Proteomes" id="UP001056756"/>
    </source>
</evidence>
<gene>
    <name evidence="1" type="ORF">NAG76_17130</name>
</gene>
<evidence type="ECO:0000313" key="1">
    <source>
        <dbReference type="EMBL" id="URN93541.1"/>
    </source>
</evidence>
<dbReference type="InterPro" id="IPR052209">
    <property type="entry name" value="CbiZ"/>
</dbReference>
<dbReference type="InterPro" id="IPR002808">
    <property type="entry name" value="AdoCbi_amidolase"/>
</dbReference>
<protein>
    <submittedName>
        <fullName evidence="1">Adenosylcobinamide amidohydrolase</fullName>
    </submittedName>
</protein>
<accession>A0A9J6ZBM6</accession>
<proteinExistence type="predicted"/>
<dbReference type="Proteomes" id="UP001056756">
    <property type="component" value="Chromosome"/>
</dbReference>
<dbReference type="PANTHER" id="PTHR35336">
    <property type="entry name" value="ADENOSYLCOBINAMIDE AMIDOHYDROLASE"/>
    <property type="match status" value="1"/>
</dbReference>
<dbReference type="PANTHER" id="PTHR35336:SF5">
    <property type="entry name" value="ADENOSYLCOBINAMIDE AMIDOHYDROLASE"/>
    <property type="match status" value="1"/>
</dbReference>
<dbReference type="EMBL" id="CP097899">
    <property type="protein sequence ID" value="URN93541.1"/>
    <property type="molecule type" value="Genomic_DNA"/>
</dbReference>
<organism evidence="1 2">
    <name type="scientific">Candidatus Pristimantibacillus lignocellulolyticus</name>
    <dbReference type="NCBI Taxonomy" id="2994561"/>
    <lineage>
        <taxon>Bacteria</taxon>
        <taxon>Bacillati</taxon>
        <taxon>Bacillota</taxon>
        <taxon>Bacilli</taxon>
        <taxon>Bacillales</taxon>
        <taxon>Paenibacillaceae</taxon>
        <taxon>Candidatus Pristimantibacillus</taxon>
    </lineage>
</organism>